<protein>
    <recommendedName>
        <fullName evidence="8">Probable malate:quinone oxidoreductase</fullName>
        <ecNumber evidence="8">1.1.5.4</ecNumber>
    </recommendedName>
    <alternativeName>
        <fullName evidence="8">MQO</fullName>
    </alternativeName>
    <alternativeName>
        <fullName evidence="8">Malate dehydrogenase [quinone]</fullName>
    </alternativeName>
</protein>
<evidence type="ECO:0000256" key="3">
    <source>
        <dbReference type="ARBA" id="ARBA00005012"/>
    </source>
</evidence>
<comment type="similarity">
    <text evidence="8">Belongs to the MQO family.</text>
</comment>
<keyword evidence="9" id="KW-0472">Membrane</keyword>
<accession>A0A2A9D1I3</accession>
<dbReference type="EC" id="1.1.5.4" evidence="8"/>
<proteinExistence type="inferred from homology"/>
<dbReference type="RefSeq" id="WP_098469481.1">
    <property type="nucleotide sequence ID" value="NZ_PDJD01000001.1"/>
</dbReference>
<keyword evidence="11" id="KW-1185">Reference proteome</keyword>
<keyword evidence="4 8" id="KW-0816">Tricarboxylic acid cycle</keyword>
<keyword evidence="7 8" id="KW-0560">Oxidoreductase</keyword>
<dbReference type="NCBIfam" id="TIGR01320">
    <property type="entry name" value="mal_quin_oxido"/>
    <property type="match status" value="1"/>
</dbReference>
<dbReference type="NCBIfam" id="NF003606">
    <property type="entry name" value="PRK05257.2-1"/>
    <property type="match status" value="1"/>
</dbReference>
<evidence type="ECO:0000256" key="2">
    <source>
        <dbReference type="ARBA" id="ARBA00001974"/>
    </source>
</evidence>
<dbReference type="Gene3D" id="3.50.50.60">
    <property type="entry name" value="FAD/NAD(P)-binding domain"/>
    <property type="match status" value="1"/>
</dbReference>
<dbReference type="GO" id="GO:0047545">
    <property type="term" value="F:(S)-2-hydroxyglutarate dehydrogenase activity"/>
    <property type="evidence" value="ECO:0007669"/>
    <property type="project" value="TreeGrafter"/>
</dbReference>
<sequence>MAPKRSDAEVDIALIGGGIMSATLAVLLSELDPTARIHLYERLSDPAQESSDPWRNAGTGHAALCELNYTPQAPDGTVDITKAVGVNQQFRASRELWAYLSRAGILPEESTYLQPVPHMTLVEGADGVEYLRARYAALSEHPNFAGMEFTEDPDTIREWAPLLMEGRPANATVAATRAEEGTDVNFGALTKALLDAAKARGVVVHTATHVRHVKRRGEHWRLALRDGSWTSIGEPRTVKAKFVFVGAGGGALRLLQTSGIPEIKGYGGFPIAGQFLRLEDPAIVKRHNAKVYGRAEVGAPPMSVPHLDTRVVDGRTALLFGPFAGFSVKFLAFGSVFDALRTIRPGNIVPMLSVARDNLGLVQYLIKELLATPGAKLRTLRKMFPGAQREGWSIITAGQRVQIIKPDPEKGGTLEFGTEVITSSDGSIAGLLGASPGASTAAYAMARVVARCFGEEHPEWLTRLSEIMPSLDLGAGVTPRATDPAKPGGPV</sequence>
<comment type="catalytic activity">
    <reaction evidence="1 8">
        <text>(S)-malate + a quinone = a quinol + oxaloacetate</text>
        <dbReference type="Rhea" id="RHEA:46012"/>
        <dbReference type="ChEBI" id="CHEBI:15589"/>
        <dbReference type="ChEBI" id="CHEBI:16452"/>
        <dbReference type="ChEBI" id="CHEBI:24646"/>
        <dbReference type="ChEBI" id="CHEBI:132124"/>
        <dbReference type="EC" id="1.1.5.4"/>
    </reaction>
</comment>
<dbReference type="InterPro" id="IPR036188">
    <property type="entry name" value="FAD/NAD-bd_sf"/>
</dbReference>
<evidence type="ECO:0000256" key="1">
    <source>
        <dbReference type="ARBA" id="ARBA00001139"/>
    </source>
</evidence>
<evidence type="ECO:0000256" key="5">
    <source>
        <dbReference type="ARBA" id="ARBA00022630"/>
    </source>
</evidence>
<gene>
    <name evidence="8" type="primary">mqo</name>
    <name evidence="10" type="ORF">ATL40_2127</name>
</gene>
<organism evidence="10 11">
    <name type="scientific">Serinibacter salmoneus</name>
    <dbReference type="NCBI Taxonomy" id="556530"/>
    <lineage>
        <taxon>Bacteria</taxon>
        <taxon>Bacillati</taxon>
        <taxon>Actinomycetota</taxon>
        <taxon>Actinomycetes</taxon>
        <taxon>Micrococcales</taxon>
        <taxon>Beutenbergiaceae</taxon>
        <taxon>Serinibacter</taxon>
    </lineage>
</organism>
<dbReference type="EMBL" id="PDJD01000001">
    <property type="protein sequence ID" value="PFG20524.1"/>
    <property type="molecule type" value="Genomic_DNA"/>
</dbReference>
<evidence type="ECO:0000256" key="4">
    <source>
        <dbReference type="ARBA" id="ARBA00022532"/>
    </source>
</evidence>
<reference evidence="10 11" key="1">
    <citation type="submission" date="2017-10" db="EMBL/GenBank/DDBJ databases">
        <title>Sequencing the genomes of 1000 actinobacteria strains.</title>
        <authorList>
            <person name="Klenk H.-P."/>
        </authorList>
    </citation>
    <scope>NUCLEOTIDE SEQUENCE [LARGE SCALE GENOMIC DNA]</scope>
    <source>
        <strain evidence="10 11">DSM 21801</strain>
    </source>
</reference>
<dbReference type="InterPro" id="IPR006231">
    <property type="entry name" value="MQO"/>
</dbReference>
<dbReference type="Gene3D" id="3.30.9.10">
    <property type="entry name" value="D-Amino Acid Oxidase, subunit A, domain 2"/>
    <property type="match status" value="1"/>
</dbReference>
<evidence type="ECO:0000256" key="9">
    <source>
        <dbReference type="SAM" id="Phobius"/>
    </source>
</evidence>
<dbReference type="OrthoDB" id="9763983at2"/>
<evidence type="ECO:0000313" key="11">
    <source>
        <dbReference type="Proteomes" id="UP000224915"/>
    </source>
</evidence>
<comment type="pathway">
    <text evidence="3 8">Carbohydrate metabolism; tricarboxylic acid cycle; oxaloacetate from (S)-malate (quinone route): step 1/1.</text>
</comment>
<dbReference type="SUPFAM" id="SSF51905">
    <property type="entry name" value="FAD/NAD(P)-binding domain"/>
    <property type="match status" value="1"/>
</dbReference>
<comment type="caution">
    <text evidence="10">The sequence shown here is derived from an EMBL/GenBank/DDBJ whole genome shotgun (WGS) entry which is preliminary data.</text>
</comment>
<dbReference type="GO" id="GO:0008924">
    <property type="term" value="F:L-malate dehydrogenase (quinone) activity"/>
    <property type="evidence" value="ECO:0007669"/>
    <property type="project" value="UniProtKB-UniRule"/>
</dbReference>
<keyword evidence="5 8" id="KW-0285">Flavoprotein</keyword>
<dbReference type="PANTHER" id="PTHR43104">
    <property type="entry name" value="L-2-HYDROXYGLUTARATE DEHYDROGENASE, MITOCHONDRIAL"/>
    <property type="match status" value="1"/>
</dbReference>
<comment type="cofactor">
    <cofactor evidence="2 8">
        <name>FAD</name>
        <dbReference type="ChEBI" id="CHEBI:57692"/>
    </cofactor>
</comment>
<evidence type="ECO:0000256" key="8">
    <source>
        <dbReference type="HAMAP-Rule" id="MF_00212"/>
    </source>
</evidence>
<dbReference type="Pfam" id="PF06039">
    <property type="entry name" value="Mqo"/>
    <property type="match status" value="1"/>
</dbReference>
<evidence type="ECO:0000256" key="7">
    <source>
        <dbReference type="ARBA" id="ARBA00023002"/>
    </source>
</evidence>
<dbReference type="PANTHER" id="PTHR43104:SF2">
    <property type="entry name" value="L-2-HYDROXYGLUTARATE DEHYDROGENASE, MITOCHONDRIAL"/>
    <property type="match status" value="1"/>
</dbReference>
<dbReference type="GO" id="GO:0006099">
    <property type="term" value="P:tricarboxylic acid cycle"/>
    <property type="evidence" value="ECO:0007669"/>
    <property type="project" value="UniProtKB-UniRule"/>
</dbReference>
<dbReference type="Proteomes" id="UP000224915">
    <property type="component" value="Unassembled WGS sequence"/>
</dbReference>
<evidence type="ECO:0000313" key="10">
    <source>
        <dbReference type="EMBL" id="PFG20524.1"/>
    </source>
</evidence>
<keyword evidence="6 8" id="KW-0274">FAD</keyword>
<dbReference type="AlphaFoldDB" id="A0A2A9D1I3"/>
<keyword evidence="9" id="KW-1133">Transmembrane helix</keyword>
<dbReference type="UniPathway" id="UPA00223">
    <property type="reaction ID" value="UER01008"/>
</dbReference>
<feature type="transmembrane region" description="Helical" evidence="9">
    <location>
        <begin position="12"/>
        <end position="29"/>
    </location>
</feature>
<dbReference type="HAMAP" id="MF_00212">
    <property type="entry name" value="MQO"/>
    <property type="match status" value="1"/>
</dbReference>
<keyword evidence="9" id="KW-0812">Transmembrane</keyword>
<dbReference type="NCBIfam" id="NF003611">
    <property type="entry name" value="PRK05257.3-2"/>
    <property type="match status" value="1"/>
</dbReference>
<evidence type="ECO:0000256" key="6">
    <source>
        <dbReference type="ARBA" id="ARBA00022827"/>
    </source>
</evidence>
<name>A0A2A9D1I3_9MICO</name>